<sequence length="136" mass="15723">MRAARQRKEIVVVVDPDIVLHDSVTAKLSSKDAEHPKYHIGQKVKLLEDVVNDGTYPHSPIGTLMMKKDSVGYIKTMGEFLQVIRVYEVHFFGVDAPVEILGCREHELEALEEYEDEMEIELSYLKAHRERMNRQN</sequence>
<dbReference type="EMBL" id="FAXN01000036">
    <property type="protein sequence ID" value="CUV65470.1"/>
    <property type="molecule type" value="Genomic_DNA"/>
</dbReference>
<proteinExistence type="inferred from homology"/>
<comment type="similarity">
    <text evidence="1">Belongs to the NifZ family.</text>
</comment>
<accession>A0A0S4XN24</accession>
<reference evidence="3" key="1">
    <citation type="submission" date="2015-11" db="EMBL/GenBank/DDBJ databases">
        <authorList>
            <person name="Zhang Y."/>
            <person name="Guo Z."/>
        </authorList>
    </citation>
    <scope>NUCLEOTIDE SEQUENCE</scope>
    <source>
        <strain evidence="3">BN30871</strain>
    </source>
</reference>
<keyword evidence="2" id="KW-0535">Nitrogen fixation</keyword>
<organism evidence="3">
    <name type="scientific">Sulfurovum sp. enrichment culture clone C5</name>
    <dbReference type="NCBI Taxonomy" id="497650"/>
    <lineage>
        <taxon>Bacteria</taxon>
        <taxon>Pseudomonadati</taxon>
        <taxon>Campylobacterota</taxon>
        <taxon>Epsilonproteobacteria</taxon>
        <taxon>Campylobacterales</taxon>
        <taxon>Sulfurovaceae</taxon>
        <taxon>Sulfurovum</taxon>
        <taxon>environmental samples</taxon>
    </lineage>
</organism>
<protein>
    <submittedName>
        <fullName evidence="3">NifZ, nitrogenase P-cluster assembly</fullName>
    </submittedName>
</protein>
<dbReference type="AlphaFoldDB" id="A0A0S4XN24"/>
<evidence type="ECO:0000256" key="2">
    <source>
        <dbReference type="ARBA" id="ARBA00023231"/>
    </source>
</evidence>
<dbReference type="Pfam" id="PF04319">
    <property type="entry name" value="NifZ"/>
    <property type="match status" value="1"/>
</dbReference>
<name>A0A0S4XN24_9BACT</name>
<dbReference type="InterPro" id="IPR007415">
    <property type="entry name" value="Nitrogenase_MoFe_mat_NifZ"/>
</dbReference>
<evidence type="ECO:0000256" key="1">
    <source>
        <dbReference type="ARBA" id="ARBA00008027"/>
    </source>
</evidence>
<dbReference type="GO" id="GO:0009399">
    <property type="term" value="P:nitrogen fixation"/>
    <property type="evidence" value="ECO:0007669"/>
    <property type="project" value="InterPro"/>
</dbReference>
<gene>
    <name evidence="3" type="primary">nifZ</name>
    <name evidence="3" type="ORF">BN3087_360004</name>
</gene>
<evidence type="ECO:0000313" key="3">
    <source>
        <dbReference type="EMBL" id="CUV65470.1"/>
    </source>
</evidence>